<dbReference type="GO" id="GO:0015675">
    <property type="term" value="P:nickel cation transport"/>
    <property type="evidence" value="ECO:0007669"/>
    <property type="project" value="UniProtKB-KW"/>
</dbReference>
<dbReference type="InterPro" id="IPR010065">
    <property type="entry name" value="AA_ABC_transptr_permease_3TM"/>
</dbReference>
<name>A0A0M2NYS8_STACC</name>
<feature type="transmembrane region" description="Helical" evidence="10">
    <location>
        <begin position="194"/>
        <end position="216"/>
    </location>
</feature>
<protein>
    <submittedName>
        <fullName evidence="12">ABC transporter amino acid permease protein</fullName>
    </submittedName>
</protein>
<dbReference type="RefSeq" id="WP_019468313.1">
    <property type="nucleotide sequence ID" value="NZ_BKAS01000009.1"/>
</dbReference>
<organism evidence="12 13">
    <name type="scientific">Staphylococcus cohnii subsp. cohnii</name>
    <dbReference type="NCBI Taxonomy" id="74704"/>
    <lineage>
        <taxon>Bacteria</taxon>
        <taxon>Bacillati</taxon>
        <taxon>Bacillota</taxon>
        <taxon>Bacilli</taxon>
        <taxon>Bacillales</taxon>
        <taxon>Staphylococcaceae</taxon>
        <taxon>Staphylococcus</taxon>
        <taxon>Staphylococcus cohnii species complex</taxon>
    </lineage>
</organism>
<dbReference type="PANTHER" id="PTHR30614:SF0">
    <property type="entry name" value="L-CYSTINE TRANSPORT SYSTEM PERMEASE PROTEIN TCYL"/>
    <property type="match status" value="1"/>
</dbReference>
<keyword evidence="3" id="KW-1003">Cell membrane</keyword>
<keyword evidence="2 10" id="KW-0813">Transport</keyword>
<feature type="transmembrane region" description="Helical" evidence="10">
    <location>
        <begin position="171"/>
        <end position="188"/>
    </location>
</feature>
<evidence type="ECO:0000256" key="1">
    <source>
        <dbReference type="ARBA" id="ARBA00004651"/>
    </source>
</evidence>
<evidence type="ECO:0000256" key="9">
    <source>
        <dbReference type="ARBA" id="ARBA00023136"/>
    </source>
</evidence>
<dbReference type="Pfam" id="PF00528">
    <property type="entry name" value="BPD_transp_1"/>
    <property type="match status" value="1"/>
</dbReference>
<dbReference type="PROSITE" id="PS50928">
    <property type="entry name" value="ABC_TM1"/>
    <property type="match status" value="1"/>
</dbReference>
<dbReference type="SUPFAM" id="SSF161098">
    <property type="entry name" value="MetI-like"/>
    <property type="match status" value="1"/>
</dbReference>
<feature type="transmembrane region" description="Helical" evidence="10">
    <location>
        <begin position="51"/>
        <end position="73"/>
    </location>
</feature>
<evidence type="ECO:0000256" key="8">
    <source>
        <dbReference type="ARBA" id="ARBA00023112"/>
    </source>
</evidence>
<evidence type="ECO:0000256" key="7">
    <source>
        <dbReference type="ARBA" id="ARBA00022989"/>
    </source>
</evidence>
<keyword evidence="5 10" id="KW-0812">Transmembrane</keyword>
<keyword evidence="8" id="KW-0406">Ion transport</keyword>
<evidence type="ECO:0000313" key="13">
    <source>
        <dbReference type="Proteomes" id="UP000034455"/>
    </source>
</evidence>
<evidence type="ECO:0000256" key="2">
    <source>
        <dbReference type="ARBA" id="ARBA00022448"/>
    </source>
</evidence>
<dbReference type="Gene3D" id="1.10.3720.10">
    <property type="entry name" value="MetI-like"/>
    <property type="match status" value="1"/>
</dbReference>
<dbReference type="InterPro" id="IPR043429">
    <property type="entry name" value="ArtM/GltK/GlnP/TcyL/YhdX-like"/>
</dbReference>
<gene>
    <name evidence="12" type="ORF">UF66_1755</name>
</gene>
<comment type="subcellular location">
    <subcellularLocation>
        <location evidence="1 10">Cell membrane</location>
        <topology evidence="1 10">Multi-pass membrane protein</topology>
    </subcellularLocation>
</comment>
<dbReference type="AlphaFoldDB" id="A0A0M2NYS8"/>
<evidence type="ECO:0000256" key="5">
    <source>
        <dbReference type="ARBA" id="ARBA00022692"/>
    </source>
</evidence>
<dbReference type="PANTHER" id="PTHR30614">
    <property type="entry name" value="MEMBRANE COMPONENT OF AMINO ACID ABC TRANSPORTER"/>
    <property type="match status" value="1"/>
</dbReference>
<sequence length="233" mass="26044">MSFILYTVSEVLKGVPNTIIISIVAMIVGLIIGTLFAFIQTKNIPLFSQFVVIYNSFFRSTPLIVQLFIMYYGLPKLVMWGNEKFTIAINPDIFSPLIIAFIVFSLHAVAYLSESIKGGLLSVDTDQIEAAQTVGLSTIRTYKEIILPQAFSYALPNIENQFIMLIKGTSLAFAVQVTEIMAVSHVIANEGYRFITVYSVAAIFYWLLAIVLELIFSKIESRSTQYMFAKTSA</sequence>
<keyword evidence="8" id="KW-0921">Nickel transport</keyword>
<dbReference type="Proteomes" id="UP000034455">
    <property type="component" value="Unassembled WGS sequence"/>
</dbReference>
<evidence type="ECO:0000259" key="11">
    <source>
        <dbReference type="PROSITE" id="PS50928"/>
    </source>
</evidence>
<keyword evidence="9 10" id="KW-0472">Membrane</keyword>
<evidence type="ECO:0000313" key="12">
    <source>
        <dbReference type="EMBL" id="KKI65112.1"/>
    </source>
</evidence>
<evidence type="ECO:0000256" key="4">
    <source>
        <dbReference type="ARBA" id="ARBA00022596"/>
    </source>
</evidence>
<evidence type="ECO:0000256" key="10">
    <source>
        <dbReference type="RuleBase" id="RU363032"/>
    </source>
</evidence>
<dbReference type="InterPro" id="IPR035906">
    <property type="entry name" value="MetI-like_sf"/>
</dbReference>
<dbReference type="GeneID" id="58096826"/>
<feature type="transmembrane region" description="Helical" evidence="10">
    <location>
        <begin position="93"/>
        <end position="112"/>
    </location>
</feature>
<dbReference type="CDD" id="cd06261">
    <property type="entry name" value="TM_PBP2"/>
    <property type="match status" value="1"/>
</dbReference>
<comment type="similarity">
    <text evidence="10">Belongs to the binding-protein-dependent transport system permease family.</text>
</comment>
<keyword evidence="6" id="KW-0029">Amino-acid transport</keyword>
<feature type="transmembrane region" description="Helical" evidence="10">
    <location>
        <begin position="20"/>
        <end position="39"/>
    </location>
</feature>
<dbReference type="GO" id="GO:0043190">
    <property type="term" value="C:ATP-binding cassette (ABC) transporter complex"/>
    <property type="evidence" value="ECO:0007669"/>
    <property type="project" value="InterPro"/>
</dbReference>
<evidence type="ECO:0000256" key="6">
    <source>
        <dbReference type="ARBA" id="ARBA00022970"/>
    </source>
</evidence>
<dbReference type="NCBIfam" id="TIGR01726">
    <property type="entry name" value="HEQRo_perm_3TM"/>
    <property type="match status" value="1"/>
</dbReference>
<keyword evidence="7 10" id="KW-1133">Transmembrane helix</keyword>
<proteinExistence type="inferred from homology"/>
<comment type="caution">
    <text evidence="12">The sequence shown here is derived from an EMBL/GenBank/DDBJ whole genome shotgun (WGS) entry which is preliminary data.</text>
</comment>
<dbReference type="GO" id="GO:0022857">
    <property type="term" value="F:transmembrane transporter activity"/>
    <property type="evidence" value="ECO:0007669"/>
    <property type="project" value="InterPro"/>
</dbReference>
<keyword evidence="4" id="KW-0533">Nickel</keyword>
<dbReference type="EMBL" id="LAKJ01000003">
    <property type="protein sequence ID" value="KKI65112.1"/>
    <property type="molecule type" value="Genomic_DNA"/>
</dbReference>
<accession>A0A0M2NYS8</accession>
<reference evidence="12 13" key="1">
    <citation type="submission" date="2015-03" db="EMBL/GenBank/DDBJ databases">
        <title>Genome Assembly of Staphylococcus cohnii subsp. cohnii strain G22B2.</title>
        <authorList>
            <person name="Nair G."/>
            <person name="Kaur G."/>
            <person name="Khatri I."/>
            <person name="Singh N.K."/>
            <person name="Sathyabama S."/>
            <person name="Maurya S.K."/>
            <person name="Subramanian S."/>
            <person name="Agrewala J.N."/>
            <person name="Mayilraj S."/>
        </authorList>
    </citation>
    <scope>NUCLEOTIDE SEQUENCE [LARGE SCALE GENOMIC DNA]</scope>
    <source>
        <strain evidence="12 13">G22B2</strain>
    </source>
</reference>
<dbReference type="InterPro" id="IPR000515">
    <property type="entry name" value="MetI-like"/>
</dbReference>
<dbReference type="GO" id="GO:0006865">
    <property type="term" value="P:amino acid transport"/>
    <property type="evidence" value="ECO:0007669"/>
    <property type="project" value="UniProtKB-KW"/>
</dbReference>
<feature type="domain" description="ABC transmembrane type-1" evidence="11">
    <location>
        <begin position="15"/>
        <end position="216"/>
    </location>
</feature>
<evidence type="ECO:0000256" key="3">
    <source>
        <dbReference type="ARBA" id="ARBA00022475"/>
    </source>
</evidence>
<dbReference type="PATRIC" id="fig|74704.6.peg.1799"/>